<evidence type="ECO:0000259" key="3">
    <source>
        <dbReference type="Pfam" id="PF00588"/>
    </source>
</evidence>
<sequence length="169" mass="18770">MKPEQLDHSDNKFQQRQFPLTVVCDGIHSASNTGSLFRVAEAFGVEEIIFCVYLPEFSRRMEKTARSTHQRVAHRFEPETAIALKALKEDGYTIIALEITNNSISLNEVTLKKPAKVALLLGGENHGISAEHLAMADQHVHIDMYGVNSSMNVSMAAGICLFELTNLLK</sequence>
<keyword evidence="5" id="KW-1185">Reference proteome</keyword>
<dbReference type="GO" id="GO:0032259">
    <property type="term" value="P:methylation"/>
    <property type="evidence" value="ECO:0007669"/>
    <property type="project" value="UniProtKB-KW"/>
</dbReference>
<gene>
    <name evidence="4" type="ORF">E7Z59_13275</name>
</gene>
<dbReference type="Proteomes" id="UP000305939">
    <property type="component" value="Unassembled WGS sequence"/>
</dbReference>
<evidence type="ECO:0000256" key="1">
    <source>
        <dbReference type="ARBA" id="ARBA00022603"/>
    </source>
</evidence>
<dbReference type="PANTHER" id="PTHR43191:SF2">
    <property type="entry name" value="RRNA METHYLTRANSFERASE 3, MITOCHONDRIAL"/>
    <property type="match status" value="1"/>
</dbReference>
<dbReference type="RefSeq" id="WP_136336928.1">
    <property type="nucleotide sequence ID" value="NZ_QXMP01000011.1"/>
</dbReference>
<evidence type="ECO:0000256" key="2">
    <source>
        <dbReference type="ARBA" id="ARBA00022679"/>
    </source>
</evidence>
<dbReference type="OrthoDB" id="9795352at2"/>
<organism evidence="4 5">
    <name type="scientific">Robertkochia marina</name>
    <dbReference type="NCBI Taxonomy" id="1227945"/>
    <lineage>
        <taxon>Bacteria</taxon>
        <taxon>Pseudomonadati</taxon>
        <taxon>Bacteroidota</taxon>
        <taxon>Flavobacteriia</taxon>
        <taxon>Flavobacteriales</taxon>
        <taxon>Flavobacteriaceae</taxon>
        <taxon>Robertkochia</taxon>
    </lineage>
</organism>
<dbReference type="InterPro" id="IPR029026">
    <property type="entry name" value="tRNA_m1G_MTases_N"/>
</dbReference>
<dbReference type="AlphaFoldDB" id="A0A4S3LZ82"/>
<dbReference type="GO" id="GO:0006396">
    <property type="term" value="P:RNA processing"/>
    <property type="evidence" value="ECO:0007669"/>
    <property type="project" value="InterPro"/>
</dbReference>
<dbReference type="InterPro" id="IPR051259">
    <property type="entry name" value="rRNA_Methyltransferase"/>
</dbReference>
<dbReference type="EMBL" id="SSMC01000003">
    <property type="protein sequence ID" value="THD66746.1"/>
    <property type="molecule type" value="Genomic_DNA"/>
</dbReference>
<feature type="domain" description="tRNA/rRNA methyltransferase SpoU type" evidence="3">
    <location>
        <begin position="20"/>
        <end position="162"/>
    </location>
</feature>
<dbReference type="GO" id="GO:0003723">
    <property type="term" value="F:RNA binding"/>
    <property type="evidence" value="ECO:0007669"/>
    <property type="project" value="InterPro"/>
</dbReference>
<keyword evidence="2 4" id="KW-0808">Transferase</keyword>
<name>A0A4S3LZ82_9FLAO</name>
<comment type="caution">
    <text evidence="4">The sequence shown here is derived from an EMBL/GenBank/DDBJ whole genome shotgun (WGS) entry which is preliminary data.</text>
</comment>
<dbReference type="SUPFAM" id="SSF75217">
    <property type="entry name" value="alpha/beta knot"/>
    <property type="match status" value="1"/>
</dbReference>
<protein>
    <submittedName>
        <fullName evidence="4">TrmH family RNA methyltransferase</fullName>
    </submittedName>
</protein>
<dbReference type="PANTHER" id="PTHR43191">
    <property type="entry name" value="RRNA METHYLTRANSFERASE 3"/>
    <property type="match status" value="1"/>
</dbReference>
<dbReference type="Pfam" id="PF00588">
    <property type="entry name" value="SpoU_methylase"/>
    <property type="match status" value="1"/>
</dbReference>
<dbReference type="Gene3D" id="3.40.1280.10">
    <property type="match status" value="1"/>
</dbReference>
<dbReference type="InterPro" id="IPR029028">
    <property type="entry name" value="Alpha/beta_knot_MTases"/>
</dbReference>
<evidence type="ECO:0000313" key="4">
    <source>
        <dbReference type="EMBL" id="THD66746.1"/>
    </source>
</evidence>
<proteinExistence type="predicted"/>
<dbReference type="InterPro" id="IPR001537">
    <property type="entry name" value="SpoU_MeTrfase"/>
</dbReference>
<accession>A0A4S3LZ82</accession>
<reference evidence="4 5" key="1">
    <citation type="submission" date="2019-04" db="EMBL/GenBank/DDBJ databases">
        <title>Draft genome sequence of Robertkochia marina CC-AMO-30D.</title>
        <authorList>
            <person name="Hameed A."/>
            <person name="Lin S.-Y."/>
            <person name="Shahina M."/>
            <person name="Lai W.-A."/>
            <person name="Young C.-C."/>
        </authorList>
    </citation>
    <scope>NUCLEOTIDE SEQUENCE [LARGE SCALE GENOMIC DNA]</scope>
    <source>
        <strain evidence="4 5">CC-AMO-30D</strain>
    </source>
</reference>
<evidence type="ECO:0000313" key="5">
    <source>
        <dbReference type="Proteomes" id="UP000305939"/>
    </source>
</evidence>
<dbReference type="GO" id="GO:0008173">
    <property type="term" value="F:RNA methyltransferase activity"/>
    <property type="evidence" value="ECO:0007669"/>
    <property type="project" value="InterPro"/>
</dbReference>
<keyword evidence="1 4" id="KW-0489">Methyltransferase</keyword>